<dbReference type="InterPro" id="IPR028059">
    <property type="entry name" value="SWM_rpt"/>
</dbReference>
<dbReference type="InterPro" id="IPR036116">
    <property type="entry name" value="FN3_sf"/>
</dbReference>
<evidence type="ECO:0000259" key="4">
    <source>
        <dbReference type="PROSITE" id="PS50853"/>
    </source>
</evidence>
<dbReference type="EMBL" id="AORV01000072">
    <property type="protein sequence ID" value="EMS69099.1"/>
    <property type="molecule type" value="Genomic_DNA"/>
</dbReference>
<dbReference type="RefSeq" id="WP_004630794.1">
    <property type="nucleotide sequence ID" value="NZ_AORV01000072.1"/>
</dbReference>
<dbReference type="Proteomes" id="UP000014155">
    <property type="component" value="Unassembled WGS sequence"/>
</dbReference>
<reference evidence="5 6" key="1">
    <citation type="journal article" date="2013" name="Genome Announc.">
        <title>Draft Genome Sequence of the Cellulolytic, Mesophilic, Anaerobic Bacterium Clostridium termitidis Strain CT1112 (DSM 5398).</title>
        <authorList>
            <person name="Lal S."/>
            <person name="Ramachandran U."/>
            <person name="Zhang X."/>
            <person name="Munir R."/>
            <person name="Sparling R."/>
            <person name="Levin D.B."/>
        </authorList>
    </citation>
    <scope>NUCLEOTIDE SEQUENCE [LARGE SCALE GENOMIC DNA]</scope>
    <source>
        <strain evidence="5 6">CT1112</strain>
    </source>
</reference>
<sequence>MRRQKLRVLNAVLSAAIVLTTVFVPASAGAAQPEQGKYIVGDGSGGGGGGACGSNRAGGAGGNGGGGNDTITGTSGNDVIFGDGSGGGAGCRSIGSSINPRGGTGGGGDDIIFGGAGDDIIFGDGFNGQDYTGWYPGNGGLGGGGAGGSGGDFGQPPTGGFGGIGGGGGGAGGRGDCFPGATLIPGVGNPGSYQVEEYGGNGGESALANENSLPGQGGMANYYSGGGGAGFGGAAGGNAGYNLNGLGGADGDDNQYTYDDSTGSIFGYFTGTVLRSLLLNNPNFGGGNDVINGGAGYNNLFGMGGNNTFIVDSADNAVRTVIWDLKFGDKLLLENDGILVSEITTGSILDNAIYGDFDGDELDDDTRITFNGRPIDLIDVILSNTNNLGTGGEISPANSAPTVNLNDGIIACNFTSAHEPGFGYGFVNDRDGDKDWDGGTLEVQITSNANVNDRIGVYEETLLTPVLNISGTDVSSNGVTFGTIPPVISTGANTHLKYFVTGSSKYTVEFNNNATNELVRRFVNMLIFNTSASGDGNRIVTVKLTDKNGNSSIDTAVIGNTAVQAAPVLTGAYTDTSGRKVYATFDKDMMGNPAGRHKQFTVTVDNVDYSAIEVSNDNRGSTLELTLPFSISYGQSVKLSYTKGSIKALDTGALENFQLQEVVNNIPCTYTVPEAPLNVTATAGNGQVTVSFDAPFDGGSPITEYIVTTSPGGITTTGSAISITVDGLTNGVSYSFTVKAVNAAGEGPESSASNEVTPQVQDNGGGDNGGGNNGGGDNGGGD</sequence>
<dbReference type="Gene3D" id="2.60.40.10">
    <property type="entry name" value="Immunoglobulins"/>
    <property type="match status" value="1"/>
</dbReference>
<organism evidence="5 6">
    <name type="scientific">Ruminiclostridium cellobioparum subsp. termitidis CT1112</name>
    <dbReference type="NCBI Taxonomy" id="1195236"/>
    <lineage>
        <taxon>Bacteria</taxon>
        <taxon>Bacillati</taxon>
        <taxon>Bacillota</taxon>
        <taxon>Clostridia</taxon>
        <taxon>Eubacteriales</taxon>
        <taxon>Oscillospiraceae</taxon>
        <taxon>Ruminiclostridium</taxon>
    </lineage>
</organism>
<dbReference type="SUPFAM" id="SSF49265">
    <property type="entry name" value="Fibronectin type III"/>
    <property type="match status" value="1"/>
</dbReference>
<dbReference type="CDD" id="cd00063">
    <property type="entry name" value="FN3"/>
    <property type="match status" value="1"/>
</dbReference>
<feature type="signal peptide" evidence="3">
    <location>
        <begin position="1"/>
        <end position="30"/>
    </location>
</feature>
<accession>S0FJ15</accession>
<dbReference type="PRINTS" id="PR00014">
    <property type="entry name" value="FNTYPEIII"/>
</dbReference>
<dbReference type="PROSITE" id="PS50853">
    <property type="entry name" value="FN3"/>
    <property type="match status" value="1"/>
</dbReference>
<feature type="chain" id="PRO_5004497083" evidence="3">
    <location>
        <begin position="31"/>
        <end position="782"/>
    </location>
</feature>
<feature type="compositionally biased region" description="Gly residues" evidence="2">
    <location>
        <begin position="763"/>
        <end position="782"/>
    </location>
</feature>
<comment type="caution">
    <text evidence="5">The sequence shown here is derived from an EMBL/GenBank/DDBJ whole genome shotgun (WGS) entry which is preliminary data.</text>
</comment>
<dbReference type="PANTHER" id="PTHR13817:SF73">
    <property type="entry name" value="FIBRONECTIN TYPE-III DOMAIN-CONTAINING PROTEIN"/>
    <property type="match status" value="1"/>
</dbReference>
<feature type="compositionally biased region" description="Polar residues" evidence="2">
    <location>
        <begin position="750"/>
        <end position="761"/>
    </location>
</feature>
<evidence type="ECO:0000313" key="5">
    <source>
        <dbReference type="EMBL" id="EMS69099.1"/>
    </source>
</evidence>
<feature type="non-terminal residue" evidence="5">
    <location>
        <position position="782"/>
    </location>
</feature>
<protein>
    <submittedName>
        <fullName evidence="5">Fibronectin type III domain-containing protein</fullName>
    </submittedName>
</protein>
<keyword evidence="6" id="KW-1185">Reference proteome</keyword>
<dbReference type="STRING" id="1195236.CTER_5215"/>
<keyword evidence="1" id="KW-0677">Repeat</keyword>
<dbReference type="AlphaFoldDB" id="S0FJ15"/>
<evidence type="ECO:0000256" key="1">
    <source>
        <dbReference type="ARBA" id="ARBA00022737"/>
    </source>
</evidence>
<dbReference type="Pfam" id="PF00041">
    <property type="entry name" value="fn3"/>
    <property type="match status" value="1"/>
</dbReference>
<dbReference type="SMART" id="SM00060">
    <property type="entry name" value="FN3"/>
    <property type="match status" value="1"/>
</dbReference>
<keyword evidence="3" id="KW-0732">Signal</keyword>
<dbReference type="InterPro" id="IPR050964">
    <property type="entry name" value="Striated_Muscle_Regulatory"/>
</dbReference>
<evidence type="ECO:0000313" key="6">
    <source>
        <dbReference type="Proteomes" id="UP000014155"/>
    </source>
</evidence>
<dbReference type="InterPro" id="IPR013783">
    <property type="entry name" value="Ig-like_fold"/>
</dbReference>
<dbReference type="PANTHER" id="PTHR13817">
    <property type="entry name" value="TITIN"/>
    <property type="match status" value="1"/>
</dbReference>
<gene>
    <name evidence="5" type="ORF">CTER_5215</name>
</gene>
<dbReference type="PRINTS" id="PR00313">
    <property type="entry name" value="CABNDNGRPT"/>
</dbReference>
<dbReference type="InterPro" id="IPR003961">
    <property type="entry name" value="FN3_dom"/>
</dbReference>
<evidence type="ECO:0000256" key="2">
    <source>
        <dbReference type="SAM" id="MobiDB-lite"/>
    </source>
</evidence>
<feature type="domain" description="Fibronectin type-III" evidence="4">
    <location>
        <begin position="672"/>
        <end position="760"/>
    </location>
</feature>
<feature type="region of interest" description="Disordered" evidence="2">
    <location>
        <begin position="745"/>
        <end position="782"/>
    </location>
</feature>
<evidence type="ECO:0000256" key="3">
    <source>
        <dbReference type="SAM" id="SignalP"/>
    </source>
</evidence>
<proteinExistence type="predicted"/>
<name>S0FJ15_RUMCE</name>
<dbReference type="eggNOG" id="COG4932">
    <property type="taxonomic scope" value="Bacteria"/>
</dbReference>
<dbReference type="Pfam" id="PF13753">
    <property type="entry name" value="SWM_repeat"/>
    <property type="match status" value="1"/>
</dbReference>